<proteinExistence type="predicted"/>
<protein>
    <submittedName>
        <fullName evidence="1">Uncharacterized protein</fullName>
    </submittedName>
</protein>
<keyword evidence="2" id="KW-1185">Reference proteome</keyword>
<accession>A0ACB6S1Q1</accession>
<evidence type="ECO:0000313" key="2">
    <source>
        <dbReference type="Proteomes" id="UP000799754"/>
    </source>
</evidence>
<dbReference type="EMBL" id="MU006714">
    <property type="protein sequence ID" value="KAF2628076.1"/>
    <property type="molecule type" value="Genomic_DNA"/>
</dbReference>
<name>A0ACB6S1Q1_9PLEO</name>
<comment type="caution">
    <text evidence="1">The sequence shown here is derived from an EMBL/GenBank/DDBJ whole genome shotgun (WGS) entry which is preliminary data.</text>
</comment>
<evidence type="ECO:0000313" key="1">
    <source>
        <dbReference type="EMBL" id="KAF2628076.1"/>
    </source>
</evidence>
<reference evidence="1" key="1">
    <citation type="journal article" date="2020" name="Stud. Mycol.">
        <title>101 Dothideomycetes genomes: a test case for predicting lifestyles and emergence of pathogens.</title>
        <authorList>
            <person name="Haridas S."/>
            <person name="Albert R."/>
            <person name="Binder M."/>
            <person name="Bloem J."/>
            <person name="Labutti K."/>
            <person name="Salamov A."/>
            <person name="Andreopoulos B."/>
            <person name="Baker S."/>
            <person name="Barry K."/>
            <person name="Bills G."/>
            <person name="Bluhm B."/>
            <person name="Cannon C."/>
            <person name="Castanera R."/>
            <person name="Culley D."/>
            <person name="Daum C."/>
            <person name="Ezra D."/>
            <person name="Gonzalez J."/>
            <person name="Henrissat B."/>
            <person name="Kuo A."/>
            <person name="Liang C."/>
            <person name="Lipzen A."/>
            <person name="Lutzoni F."/>
            <person name="Magnuson J."/>
            <person name="Mondo S."/>
            <person name="Nolan M."/>
            <person name="Ohm R."/>
            <person name="Pangilinan J."/>
            <person name="Park H.-J."/>
            <person name="Ramirez L."/>
            <person name="Alfaro M."/>
            <person name="Sun H."/>
            <person name="Tritt A."/>
            <person name="Yoshinaga Y."/>
            <person name="Zwiers L.-H."/>
            <person name="Turgeon B."/>
            <person name="Goodwin S."/>
            <person name="Spatafora J."/>
            <person name="Crous P."/>
            <person name="Grigoriev I."/>
        </authorList>
    </citation>
    <scope>NUCLEOTIDE SEQUENCE</scope>
    <source>
        <strain evidence="1">CBS 525.71</strain>
    </source>
</reference>
<sequence length="229" mass="24148">MSFFLRTSTRFTAPTIARFTTPISQRAFSTTLKMSVTIDSNLLSQITAAEKTLTDKDGPIPNGPTARAQKHVGQQLTAQVIHDITDAEKEITGFERPTKGGPTAVAQSILTKEGGAGTNTSSNNNDAPITSNTNSNQTSSNGPGGSEQHTGTLDSATLHKITEAEKDITGQERPVKGGPTAKAQQHAKEPITSEVLHDITEGEKKITGGERVKGGPTSQAQSELGKSRN</sequence>
<organism evidence="1 2">
    <name type="scientific">Macroventuria anomochaeta</name>
    <dbReference type="NCBI Taxonomy" id="301207"/>
    <lineage>
        <taxon>Eukaryota</taxon>
        <taxon>Fungi</taxon>
        <taxon>Dikarya</taxon>
        <taxon>Ascomycota</taxon>
        <taxon>Pezizomycotina</taxon>
        <taxon>Dothideomycetes</taxon>
        <taxon>Pleosporomycetidae</taxon>
        <taxon>Pleosporales</taxon>
        <taxon>Pleosporineae</taxon>
        <taxon>Didymellaceae</taxon>
        <taxon>Macroventuria</taxon>
    </lineage>
</organism>
<dbReference type="Proteomes" id="UP000799754">
    <property type="component" value="Unassembled WGS sequence"/>
</dbReference>
<gene>
    <name evidence="1" type="ORF">BU25DRAFT_410193</name>
</gene>